<sequence length="107" mass="12698">MKLIVESKKINYTRNLSNKEYDAIYRSVLKINPKSLYIISNNKDTLTTNCIDGFSTIMTIFKNNKKETYFVDCLSKMDKYKNERKDFWYATKLIFEAANVKIKELED</sequence>
<evidence type="ECO:0000313" key="1">
    <source>
        <dbReference type="EMBL" id="QIY91901.1"/>
    </source>
</evidence>
<gene>
    <name evidence="1" type="ORF">FOB44_15125</name>
</gene>
<dbReference type="EMBL" id="CP050995">
    <property type="protein sequence ID" value="QIY91901.1"/>
    <property type="molecule type" value="Genomic_DNA"/>
</dbReference>
<organism evidence="1 2">
    <name type="scientific">Chryseobacterium gallinarum</name>
    <dbReference type="NCBI Taxonomy" id="1324352"/>
    <lineage>
        <taxon>Bacteria</taxon>
        <taxon>Pseudomonadati</taxon>
        <taxon>Bacteroidota</taxon>
        <taxon>Flavobacteriia</taxon>
        <taxon>Flavobacteriales</taxon>
        <taxon>Weeksellaceae</taxon>
        <taxon>Chryseobacterium group</taxon>
        <taxon>Chryseobacterium</taxon>
    </lineage>
</organism>
<dbReference type="Proteomes" id="UP000501570">
    <property type="component" value="Chromosome"/>
</dbReference>
<dbReference type="RefSeq" id="WP_168239012.1">
    <property type="nucleotide sequence ID" value="NZ_CP050995.1"/>
</dbReference>
<proteinExistence type="predicted"/>
<evidence type="ECO:0000313" key="2">
    <source>
        <dbReference type="Proteomes" id="UP000501570"/>
    </source>
</evidence>
<keyword evidence="2" id="KW-1185">Reference proteome</keyword>
<protein>
    <submittedName>
        <fullName evidence="1">Uncharacterized protein</fullName>
    </submittedName>
</protein>
<reference evidence="1 2" key="1">
    <citation type="submission" date="2019-09" db="EMBL/GenBank/DDBJ databases">
        <title>FDA dAtabase for Regulatory Grade micrObial Sequences (FDA-ARGOS): Supporting development and validation of Infectious Disease Dx tests.</title>
        <authorList>
            <person name="Sciortino C."/>
            <person name="Tallon L."/>
            <person name="Sadzewicz L."/>
            <person name="Vavikolanu K."/>
            <person name="Mehta A."/>
            <person name="Aluvathingal J."/>
            <person name="Nadendla S."/>
            <person name="Nandy P."/>
            <person name="Geyer C."/>
            <person name="Yan Y."/>
            <person name="Sichtig H."/>
        </authorList>
    </citation>
    <scope>NUCLEOTIDE SEQUENCE [LARGE SCALE GENOMIC DNA]</scope>
    <source>
        <strain evidence="1 2">FDAARGOS_636</strain>
    </source>
</reference>
<accession>A0ABX6KUS0</accession>
<name>A0ABX6KUS0_CHRGL</name>